<evidence type="ECO:0000256" key="2">
    <source>
        <dbReference type="SAM" id="SignalP"/>
    </source>
</evidence>
<keyword evidence="5" id="KW-1185">Reference proteome</keyword>
<accession>A0ABS6HRF6</accession>
<comment type="caution">
    <text evidence="4">The sequence shown here is derived from an EMBL/GenBank/DDBJ whole genome shotgun (WGS) entry which is preliminary data.</text>
</comment>
<reference evidence="4 5" key="1">
    <citation type="submission" date="2021-05" db="EMBL/GenBank/DDBJ databases">
        <title>Draft Genome Sequences of Clinical Respiratory Isolates of Mycobacterium goodii Recovered in Ireland.</title>
        <authorList>
            <person name="Flanagan P.R."/>
            <person name="Mok S."/>
            <person name="Roycroft E."/>
            <person name="Rogers T.R."/>
            <person name="Fitzgibbon M."/>
        </authorList>
    </citation>
    <scope>NUCLEOTIDE SEQUENCE [LARGE SCALE GENOMIC DNA]</scope>
    <source>
        <strain evidence="4 5">14IE55</strain>
    </source>
</reference>
<keyword evidence="1" id="KW-0175">Coiled coil</keyword>
<evidence type="ECO:0000313" key="4">
    <source>
        <dbReference type="EMBL" id="MBU8824793.1"/>
    </source>
</evidence>
<feature type="chain" id="PRO_5045600260" evidence="2">
    <location>
        <begin position="32"/>
        <end position="365"/>
    </location>
</feature>
<dbReference type="Pfam" id="PF26571">
    <property type="entry name" value="VldE"/>
    <property type="match status" value="1"/>
</dbReference>
<dbReference type="InterPro" id="IPR058593">
    <property type="entry name" value="ARB_07466-like_C"/>
</dbReference>
<proteinExistence type="predicted"/>
<protein>
    <submittedName>
        <fullName evidence="4">Glycoside hydrolase</fullName>
    </submittedName>
</protein>
<keyword evidence="4" id="KW-0378">Hydrolase</keyword>
<dbReference type="GO" id="GO:0016787">
    <property type="term" value="F:hydrolase activity"/>
    <property type="evidence" value="ECO:0007669"/>
    <property type="project" value="UniProtKB-KW"/>
</dbReference>
<organism evidence="4 5">
    <name type="scientific">Mycolicibacterium goodii</name>
    <name type="common">Mycobacterium goodii</name>
    <dbReference type="NCBI Taxonomy" id="134601"/>
    <lineage>
        <taxon>Bacteria</taxon>
        <taxon>Bacillati</taxon>
        <taxon>Actinomycetota</taxon>
        <taxon>Actinomycetes</taxon>
        <taxon>Mycobacteriales</taxon>
        <taxon>Mycobacteriaceae</taxon>
        <taxon>Mycolicibacterium</taxon>
    </lineage>
</organism>
<sequence>MTGVRQTLRRAVCGAVATILVLAFSIGAVQADPAADALAKLQELSQQAVKAREAVTAAQREVDARQAEQAAADERHRVDQEALAAANEQLAPHQAAADRLAAMTYMSGRTGQMAAVLTANSPQQLIDQLALERTVAAEIAGQMRAYQEARDRAAAATEASEQSAADARAKAEQAAAVRADLQSKWKELLTQISAAEAQYATLTPQQQAVIDNTPPSAPVDPAIVAMPGPAPGEDPAARNLLAVPGDIPEALPVGVASEVGLQPNTIYAARAISMRFPQIAEIGGVRPDSKPWHPSGLAIDVMIPNPTSPEGIALGNEIRDFALSNAARFGLQDVIWRGTYYTPAGPQASGYGHFDHVHVTTTPRR</sequence>
<name>A0ABS6HRF6_MYCGD</name>
<evidence type="ECO:0000256" key="1">
    <source>
        <dbReference type="SAM" id="Coils"/>
    </source>
</evidence>
<evidence type="ECO:0000259" key="3">
    <source>
        <dbReference type="Pfam" id="PF26571"/>
    </source>
</evidence>
<feature type="signal peptide" evidence="2">
    <location>
        <begin position="1"/>
        <end position="31"/>
    </location>
</feature>
<dbReference type="EMBL" id="JAHBOM010000013">
    <property type="protein sequence ID" value="MBU8824793.1"/>
    <property type="molecule type" value="Genomic_DNA"/>
</dbReference>
<dbReference type="Gene3D" id="6.10.250.3150">
    <property type="match status" value="1"/>
</dbReference>
<evidence type="ECO:0000313" key="5">
    <source>
        <dbReference type="Proteomes" id="UP000696413"/>
    </source>
</evidence>
<keyword evidence="2" id="KW-0732">Signal</keyword>
<dbReference type="RefSeq" id="WP_073676016.1">
    <property type="nucleotide sequence ID" value="NZ_JAHBOJ010000001.1"/>
</dbReference>
<feature type="coiled-coil region" evidence="1">
    <location>
        <begin position="34"/>
        <end position="61"/>
    </location>
</feature>
<feature type="coiled-coil region" evidence="1">
    <location>
        <begin position="164"/>
        <end position="198"/>
    </location>
</feature>
<feature type="domain" description="ARB-07466-like C-terminal" evidence="3">
    <location>
        <begin position="260"/>
        <end position="348"/>
    </location>
</feature>
<gene>
    <name evidence="4" type="ORF">KL859_18210</name>
</gene>
<dbReference type="Proteomes" id="UP000696413">
    <property type="component" value="Unassembled WGS sequence"/>
</dbReference>